<reference evidence="1" key="1">
    <citation type="submission" date="2023-05" db="EMBL/GenBank/DDBJ databases">
        <authorList>
            <person name="Stuckert A."/>
        </authorList>
    </citation>
    <scope>NUCLEOTIDE SEQUENCE</scope>
</reference>
<gene>
    <name evidence="1" type="ORF">SPARVUS_LOCUS6868487</name>
</gene>
<comment type="caution">
    <text evidence="1">The sequence shown here is derived from an EMBL/GenBank/DDBJ whole genome shotgun (WGS) entry which is preliminary data.</text>
</comment>
<name>A0ABN9DC93_9NEOB</name>
<dbReference type="Proteomes" id="UP001162483">
    <property type="component" value="Unassembled WGS sequence"/>
</dbReference>
<sequence>MMKYYLFEKFYKKQFFSKFLDIFIYIAKKKIKIPAVNKYHQNKVLSVSKKW</sequence>
<accession>A0ABN9DC93</accession>
<proteinExistence type="predicted"/>
<dbReference type="EMBL" id="CATNWA010014214">
    <property type="protein sequence ID" value="CAI9569118.1"/>
    <property type="molecule type" value="Genomic_DNA"/>
</dbReference>
<evidence type="ECO:0000313" key="2">
    <source>
        <dbReference type="Proteomes" id="UP001162483"/>
    </source>
</evidence>
<organism evidence="1 2">
    <name type="scientific">Staurois parvus</name>
    <dbReference type="NCBI Taxonomy" id="386267"/>
    <lineage>
        <taxon>Eukaryota</taxon>
        <taxon>Metazoa</taxon>
        <taxon>Chordata</taxon>
        <taxon>Craniata</taxon>
        <taxon>Vertebrata</taxon>
        <taxon>Euteleostomi</taxon>
        <taxon>Amphibia</taxon>
        <taxon>Batrachia</taxon>
        <taxon>Anura</taxon>
        <taxon>Neobatrachia</taxon>
        <taxon>Ranoidea</taxon>
        <taxon>Ranidae</taxon>
        <taxon>Staurois</taxon>
    </lineage>
</organism>
<evidence type="ECO:0000313" key="1">
    <source>
        <dbReference type="EMBL" id="CAI9569118.1"/>
    </source>
</evidence>
<protein>
    <submittedName>
        <fullName evidence="1">Uncharacterized protein</fullName>
    </submittedName>
</protein>
<keyword evidence="2" id="KW-1185">Reference proteome</keyword>